<keyword evidence="2" id="KW-1185">Reference proteome</keyword>
<keyword evidence="1" id="KW-0436">Ligase</keyword>
<evidence type="ECO:0000313" key="2">
    <source>
        <dbReference type="Proteomes" id="UP000829398"/>
    </source>
</evidence>
<proteinExistence type="predicted"/>
<accession>A0ACB8MY47</accession>
<reference evidence="2" key="1">
    <citation type="journal article" date="2023" name="Hortic. Res.">
        <title>A chromosome-level phased genome enabling allele-level studies in sweet orange: a case study on citrus Huanglongbing tolerance.</title>
        <authorList>
            <person name="Wu B."/>
            <person name="Yu Q."/>
            <person name="Deng Z."/>
            <person name="Duan Y."/>
            <person name="Luo F."/>
            <person name="Gmitter F. Jr."/>
        </authorList>
    </citation>
    <scope>NUCLEOTIDE SEQUENCE [LARGE SCALE GENOMIC DNA]</scope>
    <source>
        <strain evidence="2">cv. Valencia</strain>
    </source>
</reference>
<dbReference type="EMBL" id="CM039171">
    <property type="protein sequence ID" value="KAH9790045.1"/>
    <property type="molecule type" value="Genomic_DNA"/>
</dbReference>
<protein>
    <submittedName>
        <fullName evidence="1">Proline-tRNA ligase (DUF1680)</fullName>
    </submittedName>
</protein>
<name>A0ACB8MY47_CITSI</name>
<evidence type="ECO:0000313" key="1">
    <source>
        <dbReference type="EMBL" id="KAH9790045.1"/>
    </source>
</evidence>
<dbReference type="Proteomes" id="UP000829398">
    <property type="component" value="Chromosome 2"/>
</dbReference>
<organism evidence="1 2">
    <name type="scientific">Citrus sinensis</name>
    <name type="common">Sweet orange</name>
    <name type="synonym">Citrus aurantium var. sinensis</name>
    <dbReference type="NCBI Taxonomy" id="2711"/>
    <lineage>
        <taxon>Eukaryota</taxon>
        <taxon>Viridiplantae</taxon>
        <taxon>Streptophyta</taxon>
        <taxon>Embryophyta</taxon>
        <taxon>Tracheophyta</taxon>
        <taxon>Spermatophyta</taxon>
        <taxon>Magnoliopsida</taxon>
        <taxon>eudicotyledons</taxon>
        <taxon>Gunneridae</taxon>
        <taxon>Pentapetalae</taxon>
        <taxon>rosids</taxon>
        <taxon>malvids</taxon>
        <taxon>Sapindales</taxon>
        <taxon>Rutaceae</taxon>
        <taxon>Aurantioideae</taxon>
        <taxon>Citrus</taxon>
    </lineage>
</organism>
<comment type="caution">
    <text evidence="1">The sequence shown here is derived from an EMBL/GenBank/DDBJ whole genome shotgun (WGS) entry which is preliminary data.</text>
</comment>
<gene>
    <name evidence="1" type="ORF">KPL71_003265</name>
</gene>
<sequence>MRGIVFSNVLIYFLLCNLAFAKECVNLFPNKTELASSSMRAKLSSINDEAWTKEMLSSYQLRSPANEGPEASKFQAAEEKFDNKMLRNTNATGDFKLPGDFLKEVSLHDVRLLPNSMHWRAQQTNLEYLVMLDVDRLVWSFRKTAGLPTPGTPYGGWEDQKMELRGHFLGHYLSATAMAWASTRNETVKQKMDAVMSVLSECQKKIGTGYLSAFPRLLDQYTLANNGQALNITIWMADYFNTRVQNLIARSSLERHYQTLNDESGGMNDALYKLYGITKDPKHLKLAELFDKPCFLGLLAVKEDNIAGLHANTHIPLVCGVQNRYELTGDEQSMAMGTFFMDIINSSHSYATGGTSHQEFWTDPKRIATALSAETEESCTTYNMLKVSRYLFKWTKQVTYADYYERALTNGVLGIQRGTEPGVMIYMLPLSPGSSKAKSYHGWGDAFDSFWCCYGTGIESFAKLGDSIYFEQEGKGPGVYIIQYISSTFDWKAGQIVIHQNVDPVVSWDQNLRMALTFTSNKGPGVSSVLNLRIPFWANPNGGKATLNKDNLQIPSPDDRPQYASLQAIFYGPYLLAGYSQHDHEIKTGPVKSLSEWITPIPASYNAGLVTFSQKSGNSSLVLMKNQSVTIEPWPAAGTGGDANATFRLIGNDQRPINFTTVKNVISKQVMFEPFDFPGKLLMQQGNNDSLVIANNPGNSVFQVNAGLDGKPDTVSLESVSRKGCFVFSDVNLKAGAALKLNCQQPDDGFKQAASFVMQKGISQYHPISFLAKGSNRNYLLAPLLSFRDESYSVYFNITN</sequence>